<dbReference type="Pfam" id="PF01477">
    <property type="entry name" value="PLAT"/>
    <property type="match status" value="1"/>
</dbReference>
<name>A0ABP7J616_9ACTN</name>
<accession>A0ABP7J616</accession>
<gene>
    <name evidence="3" type="ORF">GCM10022403_079570</name>
</gene>
<dbReference type="InterPro" id="IPR036392">
    <property type="entry name" value="PLAT/LH2_dom_sf"/>
</dbReference>
<dbReference type="Gene3D" id="2.60.20.10">
    <property type="entry name" value="Crystallins"/>
    <property type="match status" value="1"/>
</dbReference>
<protein>
    <recommendedName>
        <fullName evidence="2">PLAT domain-containing protein</fullName>
    </recommendedName>
</protein>
<dbReference type="Gene3D" id="2.60.60.20">
    <property type="entry name" value="PLAT/LH2 domain"/>
    <property type="match status" value="1"/>
</dbReference>
<dbReference type="EMBL" id="BAABDE010000031">
    <property type="protein sequence ID" value="GAA3834873.1"/>
    <property type="molecule type" value="Genomic_DNA"/>
</dbReference>
<keyword evidence="4" id="KW-1185">Reference proteome</keyword>
<feature type="domain" description="PLAT" evidence="2">
    <location>
        <begin position="189"/>
        <end position="307"/>
    </location>
</feature>
<comment type="caution">
    <text evidence="3">The sequence shown here is derived from an EMBL/GenBank/DDBJ whole genome shotgun (WGS) entry which is preliminary data.</text>
</comment>
<dbReference type="Pfam" id="PF03995">
    <property type="entry name" value="Inhibitor_I36"/>
    <property type="match status" value="1"/>
</dbReference>
<feature type="region of interest" description="Disordered" evidence="1">
    <location>
        <begin position="328"/>
        <end position="349"/>
    </location>
</feature>
<dbReference type="SUPFAM" id="SSF49723">
    <property type="entry name" value="Lipase/lipooxygenase domain (PLAT/LH2 domain)"/>
    <property type="match status" value="1"/>
</dbReference>
<reference evidence="4" key="1">
    <citation type="journal article" date="2019" name="Int. J. Syst. Evol. Microbiol.">
        <title>The Global Catalogue of Microorganisms (GCM) 10K type strain sequencing project: providing services to taxonomists for standard genome sequencing and annotation.</title>
        <authorList>
            <consortium name="The Broad Institute Genomics Platform"/>
            <consortium name="The Broad Institute Genome Sequencing Center for Infectious Disease"/>
            <person name="Wu L."/>
            <person name="Ma J."/>
        </authorList>
    </citation>
    <scope>NUCLEOTIDE SEQUENCE [LARGE SCALE GENOMIC DNA]</scope>
    <source>
        <strain evidence="4">JCM 17138</strain>
    </source>
</reference>
<organism evidence="3 4">
    <name type="scientific">Streptomyces coacervatus</name>
    <dbReference type="NCBI Taxonomy" id="647381"/>
    <lineage>
        <taxon>Bacteria</taxon>
        <taxon>Bacillati</taxon>
        <taxon>Actinomycetota</taxon>
        <taxon>Actinomycetes</taxon>
        <taxon>Kitasatosporales</taxon>
        <taxon>Streptomycetaceae</taxon>
        <taxon>Streptomyces</taxon>
    </lineage>
</organism>
<evidence type="ECO:0000313" key="4">
    <source>
        <dbReference type="Proteomes" id="UP001501009"/>
    </source>
</evidence>
<evidence type="ECO:0000259" key="2">
    <source>
        <dbReference type="PROSITE" id="PS50095"/>
    </source>
</evidence>
<dbReference type="PROSITE" id="PS50095">
    <property type="entry name" value="PLAT"/>
    <property type="match status" value="1"/>
</dbReference>
<evidence type="ECO:0000256" key="1">
    <source>
        <dbReference type="SAM" id="MobiDB-lite"/>
    </source>
</evidence>
<evidence type="ECO:0000313" key="3">
    <source>
        <dbReference type="EMBL" id="GAA3834873.1"/>
    </source>
</evidence>
<dbReference type="Proteomes" id="UP001501009">
    <property type="component" value="Unassembled WGS sequence"/>
</dbReference>
<proteinExistence type="predicted"/>
<sequence>MTKKIIRAKGSDACPRGHYALYDHPNCNNSVAGRVLVADESVGSFGEAGDGSMNDSVTSVVNKTTRTLQLYEHGNGTGERLDIPPGGPYDLREVRNEKGRGLNDVVSSTRLGDPPSSGLLDRFRRLGYQTAGGSVDKDSGKGQGSSGPLGGLADLGFVASGGKMAGKDTQSEQVAAAEKAAAAKAATPVVYAVRILTADEHEAGTTDDIHVRFRRGDRESDWVLLDLKGERDLRRGFDDTYRISAPGDFGDPKRIEFKTSGTDDWLLKWINVTSPDGKSIWHCPLLNSTKVWLTQDAKTMDDKEDGYYWAVNEVSLFLGPGEWAVEGESNPDGEAFLASGGMLPPGQGA</sequence>
<dbReference type="InterPro" id="IPR001024">
    <property type="entry name" value="PLAT/LH2_dom"/>
</dbReference>
<dbReference type="RefSeq" id="WP_275775815.1">
    <property type="nucleotide sequence ID" value="NZ_BAABDE010000031.1"/>
</dbReference>